<feature type="compositionally biased region" description="Polar residues" evidence="1">
    <location>
        <begin position="191"/>
        <end position="209"/>
    </location>
</feature>
<feature type="compositionally biased region" description="Basic and acidic residues" evidence="1">
    <location>
        <begin position="941"/>
        <end position="966"/>
    </location>
</feature>
<feature type="compositionally biased region" description="Polar residues" evidence="1">
    <location>
        <begin position="460"/>
        <end position="473"/>
    </location>
</feature>
<feature type="compositionally biased region" description="Polar residues" evidence="1">
    <location>
        <begin position="370"/>
        <end position="382"/>
    </location>
</feature>
<evidence type="ECO:0000313" key="2">
    <source>
        <dbReference type="Proteomes" id="UP000515145"/>
    </source>
</evidence>
<dbReference type="CTD" id="102724536"/>
<dbReference type="GeneID" id="114451343"/>
<feature type="compositionally biased region" description="Basic and acidic residues" evidence="1">
    <location>
        <begin position="700"/>
        <end position="709"/>
    </location>
</feature>
<feature type="region of interest" description="Disordered" evidence="1">
    <location>
        <begin position="675"/>
        <end position="709"/>
    </location>
</feature>
<feature type="compositionally biased region" description="Polar residues" evidence="1">
    <location>
        <begin position="633"/>
        <end position="642"/>
    </location>
</feature>
<evidence type="ECO:0000256" key="1">
    <source>
        <dbReference type="SAM" id="MobiDB-lite"/>
    </source>
</evidence>
<accession>A0A6P7K8H7</accession>
<protein>
    <submittedName>
        <fullName evidence="3">Neurofilament heavy polypeptide</fullName>
    </submittedName>
</protein>
<feature type="region of interest" description="Disordered" evidence="1">
    <location>
        <begin position="181"/>
        <end position="209"/>
    </location>
</feature>
<dbReference type="PANTHER" id="PTHR38004:SF1">
    <property type="entry name" value="PROLINE-RICH PROTEIN 33"/>
    <property type="match status" value="1"/>
</dbReference>
<gene>
    <name evidence="3" type="primary">prr33</name>
</gene>
<dbReference type="Proteomes" id="UP000515145">
    <property type="component" value="Chromosome 19"/>
</dbReference>
<feature type="region of interest" description="Disordered" evidence="1">
    <location>
        <begin position="304"/>
        <end position="479"/>
    </location>
</feature>
<proteinExistence type="predicted"/>
<feature type="region of interest" description="Disordered" evidence="1">
    <location>
        <begin position="734"/>
        <end position="968"/>
    </location>
</feature>
<feature type="compositionally biased region" description="Low complexity" evidence="1">
    <location>
        <begin position="305"/>
        <end position="319"/>
    </location>
</feature>
<feature type="compositionally biased region" description="Basic and acidic residues" evidence="1">
    <location>
        <begin position="876"/>
        <end position="885"/>
    </location>
</feature>
<reference evidence="3" key="1">
    <citation type="submission" date="2025-08" db="UniProtKB">
        <authorList>
            <consortium name="RefSeq"/>
        </authorList>
    </citation>
    <scope>IDENTIFICATION</scope>
</reference>
<dbReference type="Pfam" id="PF15485">
    <property type="entry name" value="DUF4643"/>
    <property type="match status" value="1"/>
</dbReference>
<feature type="compositionally biased region" description="Basic residues" evidence="1">
    <location>
        <begin position="35"/>
        <end position="45"/>
    </location>
</feature>
<feature type="region of interest" description="Disordered" evidence="1">
    <location>
        <begin position="615"/>
        <end position="642"/>
    </location>
</feature>
<feature type="compositionally biased region" description="Basic and acidic residues" evidence="1">
    <location>
        <begin position="1053"/>
        <end position="1064"/>
    </location>
</feature>
<dbReference type="AlphaFoldDB" id="A0A6P7K8H7"/>
<feature type="region of interest" description="Disordered" evidence="1">
    <location>
        <begin position="226"/>
        <end position="249"/>
    </location>
</feature>
<dbReference type="InParanoid" id="A0A6P7K8H7"/>
<keyword evidence="2" id="KW-1185">Reference proteome</keyword>
<feature type="compositionally biased region" description="Basic and acidic residues" evidence="1">
    <location>
        <begin position="766"/>
        <end position="785"/>
    </location>
</feature>
<dbReference type="RefSeq" id="XP_028285664.1">
    <property type="nucleotide sequence ID" value="XM_028429863.1"/>
</dbReference>
<feature type="compositionally biased region" description="Basic and acidic residues" evidence="1">
    <location>
        <begin position="818"/>
        <end position="831"/>
    </location>
</feature>
<feature type="compositionally biased region" description="Basic and acidic residues" evidence="1">
    <location>
        <begin position="859"/>
        <end position="868"/>
    </location>
</feature>
<sequence>MAVAYTTVTPPGLLSQQYPPPLLPKPGKDNLRLQKLLKRTAKKKASAQASQSATSFRSNLSPVNEASPDLEHSDHFTPPRTPETPPSLYSYQPPPRFTVRPLYQHVPSPYPQRAVYGRAARMSPQTVAIPSYSYTQHVTTVSAYSGSAQLTGITQVTQMSAPAVWMASSVPEATVPAAEMKKPQAGLRPTTAVTTPQTKPSSPGPTSYPTAGGQALIRPLTVLTPLVKPKSPRPTFKATEPSKSPKPMFDVPQIRMYTASTSYYETSRTPPVYDTAGLTAIGSMVPQGKTASETKQDVFDMRRGTTPTAENNATTAPAAEVKRATPTSEVRRATPTSEVKRATPTSEVKRATPTSEVKRATPTSEVKRATPTSEVKRATSTAEVKRATPTAEVKRATPTSEVKRATPTSEVKRATLTPEVKRATLTPEVKRATPTAEVKRATPTSEVKRATPTSEVKRATPTSNYEFQTSRTTAGRPRTPAYRVMRATTPVFEISRPNPLLFAVSPVTVESERSLQTPSAASASSASQSVKAAEPHEIMVNGDIQQSDMKPAAKPVQPSITKSRSEPDLRRGTTAPIGSQRTPLLVPTTPGTTFQRSKTPTYEATRLMATMPAYKRPRTPTHGSSPVGFQRPKTPTQVSQKSAYRGLTPAEYAAHGGIKTYTPAYGISGSMISTQEEAEGQKELSEQSIAPAPEPCVKSETPKDVDKPLRDEKVAIAASVPVIVVTQASDSSGMILPREMSTDSGQAAAKQEPALIPETPKSKPPPAEKQKVEVEDTKPKTKTPEVKCPAPKSADQDPLKAVRKLLGKTQVQAPEPKAATETKTEVSKPKEPLASTKSSKPDSAAPPLPVKVPAAETGTDDKAKDKKAGLASEAKPSVEKKEGDKPLPAAEPLLKAMLKPKGASKTSGWSRLKKHMVVEQEEPKFPETGSQKEATEPGPIEAKKPDVKAEDQPRTEDETESKDAPKATKMWDAVLFQMFSSKENIMHQIELNKSEEEKKQETKGETTEIPSFAYRLPVLLFSPKFDAKRLKEAASRPVTKISTVFEMGLIGRKGKEEEPKDFNRTAKGFAAT</sequence>
<evidence type="ECO:0000313" key="3">
    <source>
        <dbReference type="RefSeq" id="XP_028285664.1"/>
    </source>
</evidence>
<feature type="compositionally biased region" description="Low complexity" evidence="1">
    <location>
        <begin position="46"/>
        <end position="58"/>
    </location>
</feature>
<dbReference type="OrthoDB" id="329227at2759"/>
<dbReference type="PANTHER" id="PTHR38004">
    <property type="entry name" value="PROLINE-RICH PROTEIN 33"/>
    <property type="match status" value="1"/>
</dbReference>
<name>A0A6P7K8H7_9TELE</name>
<organism evidence="2 3">
    <name type="scientific">Parambassis ranga</name>
    <name type="common">Indian glassy fish</name>
    <dbReference type="NCBI Taxonomy" id="210632"/>
    <lineage>
        <taxon>Eukaryota</taxon>
        <taxon>Metazoa</taxon>
        <taxon>Chordata</taxon>
        <taxon>Craniata</taxon>
        <taxon>Vertebrata</taxon>
        <taxon>Euteleostomi</taxon>
        <taxon>Actinopterygii</taxon>
        <taxon>Neopterygii</taxon>
        <taxon>Teleostei</taxon>
        <taxon>Neoteleostei</taxon>
        <taxon>Acanthomorphata</taxon>
        <taxon>Ovalentaria</taxon>
        <taxon>Ambassidae</taxon>
        <taxon>Parambassis</taxon>
    </lineage>
</organism>
<feature type="region of interest" description="Disordered" evidence="1">
    <location>
        <begin position="547"/>
        <end position="598"/>
    </location>
</feature>
<feature type="region of interest" description="Disordered" evidence="1">
    <location>
        <begin position="1053"/>
        <end position="1072"/>
    </location>
</feature>
<feature type="compositionally biased region" description="Low complexity" evidence="1">
    <location>
        <begin position="582"/>
        <end position="593"/>
    </location>
</feature>
<feature type="region of interest" description="Disordered" evidence="1">
    <location>
        <begin position="1"/>
        <end position="89"/>
    </location>
</feature>
<feature type="compositionally biased region" description="Basic and acidic residues" evidence="1">
    <location>
        <begin position="916"/>
        <end position="925"/>
    </location>
</feature>
<dbReference type="InterPro" id="IPR028004">
    <property type="entry name" value="DUF4643"/>
</dbReference>